<dbReference type="Proteomes" id="UP000075243">
    <property type="component" value="Unassembled WGS sequence"/>
</dbReference>
<feature type="region of interest" description="Disordered" evidence="1">
    <location>
        <begin position="17"/>
        <end position="80"/>
    </location>
</feature>
<organism evidence="2 3">
    <name type="scientific">Cajanus cajan</name>
    <name type="common">Pigeon pea</name>
    <name type="synonym">Cajanus indicus</name>
    <dbReference type="NCBI Taxonomy" id="3821"/>
    <lineage>
        <taxon>Eukaryota</taxon>
        <taxon>Viridiplantae</taxon>
        <taxon>Streptophyta</taxon>
        <taxon>Embryophyta</taxon>
        <taxon>Tracheophyta</taxon>
        <taxon>Spermatophyta</taxon>
        <taxon>Magnoliopsida</taxon>
        <taxon>eudicotyledons</taxon>
        <taxon>Gunneridae</taxon>
        <taxon>Pentapetalae</taxon>
        <taxon>rosids</taxon>
        <taxon>fabids</taxon>
        <taxon>Fabales</taxon>
        <taxon>Fabaceae</taxon>
        <taxon>Papilionoideae</taxon>
        <taxon>50 kb inversion clade</taxon>
        <taxon>NPAAA clade</taxon>
        <taxon>indigoferoid/millettioid clade</taxon>
        <taxon>Phaseoleae</taxon>
        <taxon>Cajanus</taxon>
    </lineage>
</organism>
<proteinExistence type="predicted"/>
<evidence type="ECO:0000313" key="3">
    <source>
        <dbReference type="Proteomes" id="UP000075243"/>
    </source>
</evidence>
<keyword evidence="3" id="KW-1185">Reference proteome</keyword>
<feature type="region of interest" description="Disordered" evidence="1">
    <location>
        <begin position="102"/>
        <end position="125"/>
    </location>
</feature>
<reference evidence="2" key="1">
    <citation type="journal article" date="2012" name="Nat. Biotechnol.">
        <title>Draft genome sequence of pigeonpea (Cajanus cajan), an orphan legume crop of resource-poor farmers.</title>
        <authorList>
            <person name="Varshney R.K."/>
            <person name="Chen W."/>
            <person name="Li Y."/>
            <person name="Bharti A.K."/>
            <person name="Saxena R.K."/>
            <person name="Schlueter J.A."/>
            <person name="Donoghue M.T."/>
            <person name="Azam S."/>
            <person name="Fan G."/>
            <person name="Whaley A.M."/>
            <person name="Farmer A.D."/>
            <person name="Sheridan J."/>
            <person name="Iwata A."/>
            <person name="Tuteja R."/>
            <person name="Penmetsa R.V."/>
            <person name="Wu W."/>
            <person name="Upadhyaya H.D."/>
            <person name="Yang S.P."/>
            <person name="Shah T."/>
            <person name="Saxena K.B."/>
            <person name="Michael T."/>
            <person name="McCombie W.R."/>
            <person name="Yang B."/>
            <person name="Zhang G."/>
            <person name="Yang H."/>
            <person name="Wang J."/>
            <person name="Spillane C."/>
            <person name="Cook D.R."/>
            <person name="May G.D."/>
            <person name="Xu X."/>
            <person name="Jackson S.A."/>
        </authorList>
    </citation>
    <scope>NUCLEOTIDE SEQUENCE [LARGE SCALE GENOMIC DNA]</scope>
</reference>
<gene>
    <name evidence="2" type="ORF">KK1_042182</name>
</gene>
<dbReference type="Gramene" id="C.cajan_40526.t">
    <property type="protein sequence ID" value="C.cajan_40526.t.cds1"/>
    <property type="gene ID" value="C.cajan_40526"/>
</dbReference>
<name>A0A151R2F5_CAJCA</name>
<protein>
    <submittedName>
        <fullName evidence="2">Uncharacterized protein</fullName>
    </submittedName>
</protein>
<accession>A0A151R2F5</accession>
<evidence type="ECO:0000256" key="1">
    <source>
        <dbReference type="SAM" id="MobiDB-lite"/>
    </source>
</evidence>
<sequence>MGYSFFSDKELIAASVNFDTTGDGGEPEGEYGNPFDEWAGEPGLDELIGLDESTDTGTEKSPTDTSEESERSSSSMGFMPCSLGGTTIRSIGRFPFASTQFTSAPADKRSFTASIAPAEPPEAAQ</sequence>
<dbReference type="AlphaFoldDB" id="A0A151R2F5"/>
<evidence type="ECO:0000313" key="2">
    <source>
        <dbReference type="EMBL" id="KYP36682.1"/>
    </source>
</evidence>
<dbReference type="EMBL" id="KQ484182">
    <property type="protein sequence ID" value="KYP36682.1"/>
    <property type="molecule type" value="Genomic_DNA"/>
</dbReference>